<dbReference type="PROSITE" id="PS51352">
    <property type="entry name" value="THIOREDOXIN_2"/>
    <property type="match status" value="1"/>
</dbReference>
<dbReference type="SUPFAM" id="SSF52833">
    <property type="entry name" value="Thioredoxin-like"/>
    <property type="match status" value="1"/>
</dbReference>
<dbReference type="Gene3D" id="3.40.30.10">
    <property type="entry name" value="Glutaredoxin"/>
    <property type="match status" value="1"/>
</dbReference>
<comment type="caution">
    <text evidence="4">The sequence shown here is derived from an EMBL/GenBank/DDBJ whole genome shotgun (WGS) entry which is preliminary data.</text>
</comment>
<dbReference type="OrthoDB" id="9799347at2"/>
<dbReference type="InterPro" id="IPR050553">
    <property type="entry name" value="Thioredoxin_ResA/DsbE_sf"/>
</dbReference>
<keyword evidence="2" id="KW-0732">Signal</keyword>
<name>A0A2G8RIC0_9RHOB</name>
<evidence type="ECO:0000256" key="1">
    <source>
        <dbReference type="ARBA" id="ARBA00023284"/>
    </source>
</evidence>
<proteinExistence type="predicted"/>
<dbReference type="PANTHER" id="PTHR42852">
    <property type="entry name" value="THIOL:DISULFIDE INTERCHANGE PROTEIN DSBE"/>
    <property type="match status" value="1"/>
</dbReference>
<evidence type="ECO:0000313" key="4">
    <source>
        <dbReference type="EMBL" id="PIL20828.1"/>
    </source>
</evidence>
<sequence length="184" mass="20175">MKRFLYAFVYTGLVVLANPALADVAAATAAREGDMKKMNFHSEPTAVGTSEFTTFDGEPLSLADYQGKWVLVNFWATWCAPCRHEMPMLSELQTELGGDDFEVLTIATGRNPQTAMQKFFDEIGVSNLPLNRDPKSELAREMAVLGLPITVILNPEGQEVGRLQGDAEWSSDSAKAMLQALIDS</sequence>
<reference evidence="4 5" key="1">
    <citation type="submission" date="2013-09" db="EMBL/GenBank/DDBJ databases">
        <title>Genome sequencing of Phaeobacter antarcticus sp. nov. SM1211.</title>
        <authorList>
            <person name="Zhang X.-Y."/>
            <person name="Liu C."/>
            <person name="Chen X.-L."/>
            <person name="Xie B.-B."/>
            <person name="Qin Q.-L."/>
            <person name="Rong J.-C."/>
            <person name="Zhang Y.-Z."/>
        </authorList>
    </citation>
    <scope>NUCLEOTIDE SEQUENCE [LARGE SCALE GENOMIC DNA]</scope>
    <source>
        <strain evidence="4 5">SM1211</strain>
    </source>
</reference>
<dbReference type="InterPro" id="IPR013766">
    <property type="entry name" value="Thioredoxin_domain"/>
</dbReference>
<dbReference type="RefSeq" id="WP_099910344.1">
    <property type="nucleotide sequence ID" value="NZ_AWWI01000054.1"/>
</dbReference>
<evidence type="ECO:0000313" key="5">
    <source>
        <dbReference type="Proteomes" id="UP000231259"/>
    </source>
</evidence>
<protein>
    <recommendedName>
        <fullName evidence="3">Thioredoxin domain-containing protein</fullName>
    </recommendedName>
</protein>
<dbReference type="AlphaFoldDB" id="A0A2G8RIC0"/>
<keyword evidence="5" id="KW-1185">Reference proteome</keyword>
<dbReference type="InterPro" id="IPR017937">
    <property type="entry name" value="Thioredoxin_CS"/>
</dbReference>
<evidence type="ECO:0000256" key="2">
    <source>
        <dbReference type="SAM" id="SignalP"/>
    </source>
</evidence>
<feature type="chain" id="PRO_5013614216" description="Thioredoxin domain-containing protein" evidence="2">
    <location>
        <begin position="23"/>
        <end position="184"/>
    </location>
</feature>
<dbReference type="GO" id="GO:0015036">
    <property type="term" value="F:disulfide oxidoreductase activity"/>
    <property type="evidence" value="ECO:0007669"/>
    <property type="project" value="UniProtKB-ARBA"/>
</dbReference>
<dbReference type="InterPro" id="IPR036249">
    <property type="entry name" value="Thioredoxin-like_sf"/>
</dbReference>
<dbReference type="GO" id="GO:0016209">
    <property type="term" value="F:antioxidant activity"/>
    <property type="evidence" value="ECO:0007669"/>
    <property type="project" value="InterPro"/>
</dbReference>
<dbReference type="InterPro" id="IPR000866">
    <property type="entry name" value="AhpC/TSA"/>
</dbReference>
<evidence type="ECO:0000259" key="3">
    <source>
        <dbReference type="PROSITE" id="PS51352"/>
    </source>
</evidence>
<dbReference type="PANTHER" id="PTHR42852:SF18">
    <property type="entry name" value="CHROMOSOME UNDETERMINED SCAFFOLD_47, WHOLE GENOME SHOTGUN SEQUENCE"/>
    <property type="match status" value="1"/>
</dbReference>
<dbReference type="CDD" id="cd02966">
    <property type="entry name" value="TlpA_like_family"/>
    <property type="match status" value="1"/>
</dbReference>
<dbReference type="PROSITE" id="PS00194">
    <property type="entry name" value="THIOREDOXIN_1"/>
    <property type="match status" value="1"/>
</dbReference>
<keyword evidence="1" id="KW-0676">Redox-active center</keyword>
<feature type="signal peptide" evidence="2">
    <location>
        <begin position="1"/>
        <end position="22"/>
    </location>
</feature>
<feature type="domain" description="Thioredoxin" evidence="3">
    <location>
        <begin position="41"/>
        <end position="183"/>
    </location>
</feature>
<dbReference type="Pfam" id="PF00578">
    <property type="entry name" value="AhpC-TSA"/>
    <property type="match status" value="1"/>
</dbReference>
<gene>
    <name evidence="4" type="ORF">P775_07595</name>
</gene>
<accession>A0A2G8RIC0</accession>
<dbReference type="EMBL" id="AWWI01000054">
    <property type="protein sequence ID" value="PIL20828.1"/>
    <property type="molecule type" value="Genomic_DNA"/>
</dbReference>
<organism evidence="4 5">
    <name type="scientific">Puniceibacterium antarcticum</name>
    <dbReference type="NCBI Taxonomy" id="1206336"/>
    <lineage>
        <taxon>Bacteria</taxon>
        <taxon>Pseudomonadati</taxon>
        <taxon>Pseudomonadota</taxon>
        <taxon>Alphaproteobacteria</taxon>
        <taxon>Rhodobacterales</taxon>
        <taxon>Paracoccaceae</taxon>
        <taxon>Puniceibacterium</taxon>
    </lineage>
</organism>
<dbReference type="Proteomes" id="UP000231259">
    <property type="component" value="Unassembled WGS sequence"/>
</dbReference>